<name>A0A0E3Q6Y3_9EURY</name>
<keyword evidence="2" id="KW-1133">Transmembrane helix</keyword>
<dbReference type="PATRIC" id="fig|1434123.4.peg.2767"/>
<keyword evidence="2" id="KW-0812">Transmembrane</keyword>
<feature type="region of interest" description="Disordered" evidence="1">
    <location>
        <begin position="125"/>
        <end position="184"/>
    </location>
</feature>
<dbReference type="Proteomes" id="UP000033096">
    <property type="component" value="Chromosome"/>
</dbReference>
<organism evidence="3 4">
    <name type="scientific">Methanosarcina vacuolata Z-761</name>
    <dbReference type="NCBI Taxonomy" id="1434123"/>
    <lineage>
        <taxon>Archaea</taxon>
        <taxon>Methanobacteriati</taxon>
        <taxon>Methanobacteriota</taxon>
        <taxon>Stenosarchaea group</taxon>
        <taxon>Methanomicrobia</taxon>
        <taxon>Methanosarcinales</taxon>
        <taxon>Methanosarcinaceae</taxon>
        <taxon>Methanosarcina</taxon>
    </lineage>
</organism>
<dbReference type="KEGG" id="mvc:MSVAZ_2265"/>
<reference evidence="3 4" key="1">
    <citation type="submission" date="2014-07" db="EMBL/GenBank/DDBJ databases">
        <title>Methanogenic archaea and the global carbon cycle.</title>
        <authorList>
            <person name="Henriksen J.R."/>
            <person name="Luke J."/>
            <person name="Reinhart S."/>
            <person name="Benedict M.N."/>
            <person name="Youngblut N.D."/>
            <person name="Metcalf M.E."/>
            <person name="Whitaker R.J."/>
            <person name="Metcalf W.W."/>
        </authorList>
    </citation>
    <scope>NUCLEOTIDE SEQUENCE [LARGE SCALE GENOMIC DNA]</scope>
    <source>
        <strain evidence="3 4">Z-761</strain>
    </source>
</reference>
<protein>
    <submittedName>
        <fullName evidence="3">Uncharacterized protein</fullName>
    </submittedName>
</protein>
<proteinExistence type="predicted"/>
<gene>
    <name evidence="3" type="ORF">MSVAZ_2265</name>
</gene>
<accession>A0A0E3Q6Y3</accession>
<dbReference type="HOGENOM" id="CLU_093721_0_0_2"/>
<sequence length="211" mass="23378">MTLNLAVASFASEALEIPYQINNSDRIVIGTVSNVDMFRDHTIATITVSEWLYNPLPTETIKVRSERGTNIKTEVEVEFIQNESVLLMLNDVDLNKQLFRVGIGVPGKHPFSDRDAVIEELKAQGKWQGEGQAGNKTNETETIENTQTASKQEENVTENKTVDNGKTENTGTAGKQEGKSNDTKLKSTPFISSFWVLAAVLGAVMYVRKKK</sequence>
<feature type="transmembrane region" description="Helical" evidence="2">
    <location>
        <begin position="190"/>
        <end position="207"/>
    </location>
</feature>
<dbReference type="AlphaFoldDB" id="A0A0E3Q6Y3"/>
<evidence type="ECO:0000256" key="2">
    <source>
        <dbReference type="SAM" id="Phobius"/>
    </source>
</evidence>
<evidence type="ECO:0000313" key="4">
    <source>
        <dbReference type="Proteomes" id="UP000033096"/>
    </source>
</evidence>
<evidence type="ECO:0000313" key="3">
    <source>
        <dbReference type="EMBL" id="AKB44534.1"/>
    </source>
</evidence>
<dbReference type="EMBL" id="CP009520">
    <property type="protein sequence ID" value="AKB44534.1"/>
    <property type="molecule type" value="Genomic_DNA"/>
</dbReference>
<keyword evidence="2" id="KW-0472">Membrane</keyword>
<evidence type="ECO:0000256" key="1">
    <source>
        <dbReference type="SAM" id="MobiDB-lite"/>
    </source>
</evidence>
<keyword evidence="4" id="KW-1185">Reference proteome</keyword>